<gene>
    <name evidence="1" type="ORF">Mgra_00006270</name>
</gene>
<evidence type="ECO:0000313" key="2">
    <source>
        <dbReference type="Proteomes" id="UP000605970"/>
    </source>
</evidence>
<sequence>MINNIIIILKTSFNVEYPEFIAEIIKVKGIFNEFVGNVGSPKDKRRREGVNILCAKRTGTIIHSILRRSPAFKLIGFSSPNCLVIILKNI</sequence>
<dbReference type="AlphaFoldDB" id="A0A8S9ZLL9"/>
<dbReference type="Proteomes" id="UP000605970">
    <property type="component" value="Unassembled WGS sequence"/>
</dbReference>
<evidence type="ECO:0000313" key="1">
    <source>
        <dbReference type="EMBL" id="KAF7634304.1"/>
    </source>
</evidence>
<organism evidence="1 2">
    <name type="scientific">Meloidogyne graminicola</name>
    <dbReference type="NCBI Taxonomy" id="189291"/>
    <lineage>
        <taxon>Eukaryota</taxon>
        <taxon>Metazoa</taxon>
        <taxon>Ecdysozoa</taxon>
        <taxon>Nematoda</taxon>
        <taxon>Chromadorea</taxon>
        <taxon>Rhabditida</taxon>
        <taxon>Tylenchina</taxon>
        <taxon>Tylenchomorpha</taxon>
        <taxon>Tylenchoidea</taxon>
        <taxon>Meloidogynidae</taxon>
        <taxon>Meloidogyninae</taxon>
        <taxon>Meloidogyne</taxon>
    </lineage>
</organism>
<reference evidence="1" key="1">
    <citation type="journal article" date="2020" name="Ecol. Evol.">
        <title>Genome structure and content of the rice root-knot nematode (Meloidogyne graminicola).</title>
        <authorList>
            <person name="Phan N.T."/>
            <person name="Danchin E.G.J."/>
            <person name="Klopp C."/>
            <person name="Perfus-Barbeoch L."/>
            <person name="Kozlowski D.K."/>
            <person name="Koutsovoulos G.D."/>
            <person name="Lopez-Roques C."/>
            <person name="Bouchez O."/>
            <person name="Zahm M."/>
            <person name="Besnard G."/>
            <person name="Bellafiore S."/>
        </authorList>
    </citation>
    <scope>NUCLEOTIDE SEQUENCE</scope>
    <source>
        <strain evidence="1">VN-18</strain>
    </source>
</reference>
<proteinExistence type="predicted"/>
<protein>
    <submittedName>
        <fullName evidence="1">Uncharacterized protein</fullName>
    </submittedName>
</protein>
<comment type="caution">
    <text evidence="1">The sequence shown here is derived from an EMBL/GenBank/DDBJ whole genome shotgun (WGS) entry which is preliminary data.</text>
</comment>
<accession>A0A8S9ZLL9</accession>
<keyword evidence="2" id="KW-1185">Reference proteome</keyword>
<dbReference type="EMBL" id="JABEBT010000060">
    <property type="protein sequence ID" value="KAF7634304.1"/>
    <property type="molecule type" value="Genomic_DNA"/>
</dbReference>
<name>A0A8S9ZLL9_9BILA</name>